<proteinExistence type="predicted"/>
<keyword evidence="6" id="KW-0902">Two-component regulatory system</keyword>
<dbReference type="InterPro" id="IPR003661">
    <property type="entry name" value="HisK_dim/P_dom"/>
</dbReference>
<dbReference type="CDD" id="cd16922">
    <property type="entry name" value="HATPase_EvgS-ArcB-TorS-like"/>
    <property type="match status" value="1"/>
</dbReference>
<gene>
    <name evidence="8" type="ORF">BWR60_03790</name>
</gene>
<dbReference type="EMBL" id="NHON01000004">
    <property type="protein sequence ID" value="OWJ68541.1"/>
    <property type="molecule type" value="Genomic_DNA"/>
</dbReference>
<dbReference type="CDD" id="cd00082">
    <property type="entry name" value="HisKA"/>
    <property type="match status" value="1"/>
</dbReference>
<dbReference type="InterPro" id="IPR050736">
    <property type="entry name" value="Sensor_HK_Regulatory"/>
</dbReference>
<dbReference type="Proteomes" id="UP000196655">
    <property type="component" value="Unassembled WGS sequence"/>
</dbReference>
<dbReference type="OrthoDB" id="9801651at2"/>
<dbReference type="Pfam" id="PF02518">
    <property type="entry name" value="HATPase_c"/>
    <property type="match status" value="1"/>
</dbReference>
<dbReference type="InterPro" id="IPR036097">
    <property type="entry name" value="HisK_dim/P_sf"/>
</dbReference>
<dbReference type="PANTHER" id="PTHR43711:SF26">
    <property type="entry name" value="SENSOR HISTIDINE KINASE RCSC"/>
    <property type="match status" value="1"/>
</dbReference>
<evidence type="ECO:0000256" key="2">
    <source>
        <dbReference type="ARBA" id="ARBA00012438"/>
    </source>
</evidence>
<evidence type="ECO:0000256" key="5">
    <source>
        <dbReference type="ARBA" id="ARBA00022777"/>
    </source>
</evidence>
<dbReference type="GO" id="GO:0000155">
    <property type="term" value="F:phosphorelay sensor kinase activity"/>
    <property type="evidence" value="ECO:0007669"/>
    <property type="project" value="InterPro"/>
</dbReference>
<dbReference type="PRINTS" id="PR00344">
    <property type="entry name" value="BCTRLSENSOR"/>
</dbReference>
<dbReference type="Gene3D" id="3.30.565.10">
    <property type="entry name" value="Histidine kinase-like ATPase, C-terminal domain"/>
    <property type="match status" value="1"/>
</dbReference>
<keyword evidence="5" id="KW-0418">Kinase</keyword>
<dbReference type="STRING" id="1122125.GCA_000423185_06884"/>
<evidence type="ECO:0000256" key="1">
    <source>
        <dbReference type="ARBA" id="ARBA00000085"/>
    </source>
</evidence>
<dbReference type="EC" id="2.7.13.3" evidence="2"/>
<dbReference type="PROSITE" id="PS50109">
    <property type="entry name" value="HIS_KIN"/>
    <property type="match status" value="1"/>
</dbReference>
<dbReference type="Pfam" id="PF00512">
    <property type="entry name" value="HisKA"/>
    <property type="match status" value="1"/>
</dbReference>
<dbReference type="InterPro" id="IPR005467">
    <property type="entry name" value="His_kinase_dom"/>
</dbReference>
<dbReference type="PANTHER" id="PTHR43711">
    <property type="entry name" value="TWO-COMPONENT HISTIDINE KINASE"/>
    <property type="match status" value="1"/>
</dbReference>
<evidence type="ECO:0000313" key="8">
    <source>
        <dbReference type="EMBL" id="OWJ68541.1"/>
    </source>
</evidence>
<evidence type="ECO:0000256" key="3">
    <source>
        <dbReference type="ARBA" id="ARBA00022553"/>
    </source>
</evidence>
<comment type="catalytic activity">
    <reaction evidence="1">
        <text>ATP + protein L-histidine = ADP + protein N-phospho-L-histidine.</text>
        <dbReference type="EC" id="2.7.13.3"/>
    </reaction>
</comment>
<dbReference type="SUPFAM" id="SSF55874">
    <property type="entry name" value="ATPase domain of HSP90 chaperone/DNA topoisomerase II/histidine kinase"/>
    <property type="match status" value="1"/>
</dbReference>
<keyword evidence="3" id="KW-0597">Phosphoprotein</keyword>
<dbReference type="SUPFAM" id="SSF47384">
    <property type="entry name" value="Homodimeric domain of signal transducing histidine kinase"/>
    <property type="match status" value="1"/>
</dbReference>
<name>A0A211ZTD7_9PROT</name>
<keyword evidence="9" id="KW-1185">Reference proteome</keyword>
<evidence type="ECO:0000313" key="9">
    <source>
        <dbReference type="Proteomes" id="UP000196655"/>
    </source>
</evidence>
<dbReference type="InterPro" id="IPR036890">
    <property type="entry name" value="HATPase_C_sf"/>
</dbReference>
<organism evidence="8 9">
    <name type="scientific">Inquilinus limosus</name>
    <dbReference type="NCBI Taxonomy" id="171674"/>
    <lineage>
        <taxon>Bacteria</taxon>
        <taxon>Pseudomonadati</taxon>
        <taxon>Pseudomonadota</taxon>
        <taxon>Alphaproteobacteria</taxon>
        <taxon>Rhodospirillales</taxon>
        <taxon>Rhodospirillaceae</taxon>
        <taxon>Inquilinus</taxon>
    </lineage>
</organism>
<comment type="caution">
    <text evidence="8">The sequence shown here is derived from an EMBL/GenBank/DDBJ whole genome shotgun (WGS) entry which is preliminary data.</text>
</comment>
<dbReference type="InterPro" id="IPR003594">
    <property type="entry name" value="HATPase_dom"/>
</dbReference>
<evidence type="ECO:0000256" key="6">
    <source>
        <dbReference type="ARBA" id="ARBA00023012"/>
    </source>
</evidence>
<evidence type="ECO:0000256" key="4">
    <source>
        <dbReference type="ARBA" id="ARBA00022679"/>
    </source>
</evidence>
<dbReference type="InterPro" id="IPR004358">
    <property type="entry name" value="Sig_transdc_His_kin-like_C"/>
</dbReference>
<dbReference type="AlphaFoldDB" id="A0A211ZTD7"/>
<sequence>MNGGSRRLSVTSPGQLERELAYYQRECNDLGARLLRLQEEQSQAFREARRSRTLAKLIREAHRLADTLIGPEDLGDRILEVVVDNAMCDRAALLVEETLGTRNFRVTHAIGLREAAVSPITLPSVPDFFFTTAQSRIEPPAYELTGILQLPYVLWAYDRATGHALMIGNRSEANVNRAFEPGDQELIEGGLSVYIDVLARKQAEQELRRAMHAAEQADEAKAAFLATLSHELRTPLNAIIGLADILSSKRSSTMTAERFHAYGAEIAGSGRHLLRLINDILDYSAIGRGHLAVQPEWVRLEHAVGVAVRAAQGMAEERGVTLSASPIDPAFGLLVDSIRLRQILDNLISNAIKFTPREGRVTIHVEIAADTSIHIVVSDTGIGMRPEDVAIAMAPFRQLENPLTRTSAGTGLGLPITRGLVEAHGGSLTITSEPGRGTVVRIIFPGDRGSSGWMDTPKAGR</sequence>
<dbReference type="SMART" id="SM00388">
    <property type="entry name" value="HisKA"/>
    <property type="match status" value="1"/>
</dbReference>
<reference evidence="9" key="1">
    <citation type="submission" date="2017-05" db="EMBL/GenBank/DDBJ databases">
        <authorList>
            <person name="Macchi M."/>
            <person name="Festa S."/>
            <person name="Coppotelli B.M."/>
            <person name="Morelli I.S."/>
        </authorList>
    </citation>
    <scope>NUCLEOTIDE SEQUENCE [LARGE SCALE GENOMIC DNA]</scope>
    <source>
        <strain evidence="9">I</strain>
    </source>
</reference>
<feature type="domain" description="Histidine kinase" evidence="7">
    <location>
        <begin position="227"/>
        <end position="448"/>
    </location>
</feature>
<dbReference type="SMART" id="SM00387">
    <property type="entry name" value="HATPase_c"/>
    <property type="match status" value="1"/>
</dbReference>
<accession>A0A211ZTD7</accession>
<keyword evidence="4" id="KW-0808">Transferase</keyword>
<protein>
    <recommendedName>
        <fullName evidence="2">histidine kinase</fullName>
        <ecNumber evidence="2">2.7.13.3</ecNumber>
    </recommendedName>
</protein>
<dbReference type="Gene3D" id="1.10.287.130">
    <property type="match status" value="1"/>
</dbReference>
<evidence type="ECO:0000259" key="7">
    <source>
        <dbReference type="PROSITE" id="PS50109"/>
    </source>
</evidence>